<keyword evidence="3" id="KW-1185">Reference proteome</keyword>
<evidence type="ECO:0000313" key="3">
    <source>
        <dbReference type="Proteomes" id="UP000317747"/>
    </source>
</evidence>
<reference evidence="2 3" key="1">
    <citation type="submission" date="2019-06" db="EMBL/GenBank/DDBJ databases">
        <title>Taxogenomics and systematics of the genus Pantoea.</title>
        <authorList>
            <person name="Tambong J.T."/>
        </authorList>
    </citation>
    <scope>NUCLEOTIDE SEQUENCE [LARGE SCALE GENOMIC DNA]</scope>
    <source>
        <strain evidence="2 3">LMG 24200</strain>
    </source>
</reference>
<evidence type="ECO:0000256" key="1">
    <source>
        <dbReference type="SAM" id="Phobius"/>
    </source>
</evidence>
<accession>A0A506PY43</accession>
<proteinExistence type="predicted"/>
<name>A0A506PY43_9GAMM</name>
<dbReference type="AlphaFoldDB" id="A0A506PY43"/>
<feature type="transmembrane region" description="Helical" evidence="1">
    <location>
        <begin position="44"/>
        <end position="66"/>
    </location>
</feature>
<dbReference type="RefSeq" id="WP_128086478.1">
    <property type="nucleotide sequence ID" value="NZ_CP071405.1"/>
</dbReference>
<organism evidence="2 3">
    <name type="scientific">Pantoea deleyi</name>
    <dbReference type="NCBI Taxonomy" id="470932"/>
    <lineage>
        <taxon>Bacteria</taxon>
        <taxon>Pseudomonadati</taxon>
        <taxon>Pseudomonadota</taxon>
        <taxon>Gammaproteobacteria</taxon>
        <taxon>Enterobacterales</taxon>
        <taxon>Erwiniaceae</taxon>
        <taxon>Pantoea</taxon>
    </lineage>
</organism>
<dbReference type="OrthoDB" id="9976376at2"/>
<evidence type="ECO:0000313" key="2">
    <source>
        <dbReference type="EMBL" id="TPV38604.1"/>
    </source>
</evidence>
<dbReference type="Proteomes" id="UP000317747">
    <property type="component" value="Unassembled WGS sequence"/>
</dbReference>
<keyword evidence="1" id="KW-1133">Transmembrane helix</keyword>
<sequence>MKKVFSVFLITLLSLISLYAIVDLVSSIYLVARYGSVNACSSGLLAGKALFIAACIAFVIMLNRLIRKKIH</sequence>
<keyword evidence="1" id="KW-0472">Membrane</keyword>
<dbReference type="EMBL" id="VHJA01000065">
    <property type="protein sequence ID" value="TPV38604.1"/>
    <property type="molecule type" value="Genomic_DNA"/>
</dbReference>
<gene>
    <name evidence="2" type="ORF">FJW01_16800</name>
</gene>
<protein>
    <submittedName>
        <fullName evidence="2">Uncharacterized protein</fullName>
    </submittedName>
</protein>
<keyword evidence="1" id="KW-0812">Transmembrane</keyword>
<comment type="caution">
    <text evidence="2">The sequence shown here is derived from an EMBL/GenBank/DDBJ whole genome shotgun (WGS) entry which is preliminary data.</text>
</comment>